<dbReference type="InterPro" id="IPR041588">
    <property type="entry name" value="Integrase_H2C2"/>
</dbReference>
<dbReference type="PANTHER" id="PTHR37984">
    <property type="entry name" value="PROTEIN CBG26694"/>
    <property type="match status" value="1"/>
</dbReference>
<dbReference type="GO" id="GO:0003887">
    <property type="term" value="F:DNA-directed DNA polymerase activity"/>
    <property type="evidence" value="ECO:0007669"/>
    <property type="project" value="UniProtKB-KW"/>
</dbReference>
<keyword evidence="5" id="KW-0460">Magnesium</keyword>
<dbReference type="PANTHER" id="PTHR37984:SF5">
    <property type="entry name" value="PROTEIN NYNRIN-LIKE"/>
    <property type="match status" value="1"/>
</dbReference>
<sequence length="389" mass="44505">MGFKFRIEYKSGASNRVADALSRRESPDPVAPDESAKLFLAYAQPLPMLLDDLRRENKECADYTDLHSAVTAGAAPPHISIHNGLLYYKHRLYISPESPLCHTLLHEFHSTPLAGHQGVDRTFKRLAEVFYWRGMRRDVRQYVAACVPCQTTKYSTQKPAGLLQPLPIPDRTEVMNRGLEQYLRAFTFERPNRWATLLPWAELALNCGHHAGLNMSPYQALYSRPPPHLFPTLSTRAHTPAVEELLRERAAVLEDIRRNLAKMQQRMREHANLHRRDVTFKVGDHVLLKLQQFRQHSLARPRSAKLARRYYGPFEVIERIGPVAYRLRLPEGCRIHDVFHVSLLRPFFSGQQPPPTPSLPATITRGQAASYGACEWPPTRAVPHSLVRR</sequence>
<keyword evidence="15" id="KW-1185">Reference proteome</keyword>
<evidence type="ECO:0000313" key="15">
    <source>
        <dbReference type="Proteomes" id="UP000595140"/>
    </source>
</evidence>
<dbReference type="Pfam" id="PF17921">
    <property type="entry name" value="Integrase_H2C2"/>
    <property type="match status" value="1"/>
</dbReference>
<evidence type="ECO:0000256" key="8">
    <source>
        <dbReference type="ARBA" id="ARBA00022932"/>
    </source>
</evidence>
<evidence type="ECO:0000256" key="2">
    <source>
        <dbReference type="ARBA" id="ARBA00022723"/>
    </source>
</evidence>
<evidence type="ECO:0000256" key="5">
    <source>
        <dbReference type="ARBA" id="ARBA00022842"/>
    </source>
</evidence>
<keyword evidence="8" id="KW-0239">DNA-directed DNA polymerase</keyword>
<evidence type="ECO:0000259" key="13">
    <source>
        <dbReference type="Pfam" id="PF24626"/>
    </source>
</evidence>
<dbReference type="InterPro" id="IPR050951">
    <property type="entry name" value="Retrovirus_Pol_polyprotein"/>
</dbReference>
<feature type="domain" description="Tf2-1-like SH3-like" evidence="13">
    <location>
        <begin position="283"/>
        <end position="347"/>
    </location>
</feature>
<dbReference type="OrthoDB" id="5554229at2759"/>
<dbReference type="InterPro" id="IPR036397">
    <property type="entry name" value="RNaseH_sf"/>
</dbReference>
<gene>
    <name evidence="14" type="ORF">CCAM_LOCUS5587</name>
</gene>
<keyword evidence="10" id="KW-0233">DNA recombination</keyword>
<evidence type="ECO:0000256" key="4">
    <source>
        <dbReference type="ARBA" id="ARBA00022801"/>
    </source>
</evidence>
<evidence type="ECO:0000256" key="3">
    <source>
        <dbReference type="ARBA" id="ARBA00022750"/>
    </source>
</evidence>
<evidence type="ECO:0000256" key="6">
    <source>
        <dbReference type="ARBA" id="ARBA00022908"/>
    </source>
</evidence>
<keyword evidence="11" id="KW-0175">Coiled coil</keyword>
<dbReference type="Gene3D" id="1.10.340.70">
    <property type="match status" value="1"/>
</dbReference>
<keyword evidence="1" id="KW-0645">Protease</keyword>
<dbReference type="Proteomes" id="UP000595140">
    <property type="component" value="Unassembled WGS sequence"/>
</dbReference>
<dbReference type="InterPro" id="IPR012337">
    <property type="entry name" value="RNaseH-like_sf"/>
</dbReference>
<evidence type="ECO:0000256" key="9">
    <source>
        <dbReference type="ARBA" id="ARBA00023125"/>
    </source>
</evidence>
<accession>A0A484KD24</accession>
<evidence type="ECO:0000256" key="10">
    <source>
        <dbReference type="ARBA" id="ARBA00023172"/>
    </source>
</evidence>
<keyword evidence="8" id="KW-0808">Transferase</keyword>
<dbReference type="GO" id="GO:0046872">
    <property type="term" value="F:metal ion binding"/>
    <property type="evidence" value="ECO:0007669"/>
    <property type="project" value="UniProtKB-KW"/>
</dbReference>
<keyword evidence="7" id="KW-0695">RNA-directed DNA polymerase</keyword>
<evidence type="ECO:0000313" key="14">
    <source>
        <dbReference type="EMBL" id="VFQ63811.1"/>
    </source>
</evidence>
<dbReference type="GO" id="GO:0003964">
    <property type="term" value="F:RNA-directed DNA polymerase activity"/>
    <property type="evidence" value="ECO:0007669"/>
    <property type="project" value="UniProtKB-KW"/>
</dbReference>
<dbReference type="GO" id="GO:0006508">
    <property type="term" value="P:proteolysis"/>
    <property type="evidence" value="ECO:0007669"/>
    <property type="project" value="UniProtKB-KW"/>
</dbReference>
<dbReference type="GO" id="GO:0015074">
    <property type="term" value="P:DNA integration"/>
    <property type="evidence" value="ECO:0007669"/>
    <property type="project" value="UniProtKB-KW"/>
</dbReference>
<protein>
    <submittedName>
        <fullName evidence="14">Uncharacterized protein</fullName>
    </submittedName>
</protein>
<dbReference type="Gene3D" id="3.30.420.10">
    <property type="entry name" value="Ribonuclease H-like superfamily/Ribonuclease H"/>
    <property type="match status" value="1"/>
</dbReference>
<dbReference type="EMBL" id="OOIL02000326">
    <property type="protein sequence ID" value="VFQ63811.1"/>
    <property type="molecule type" value="Genomic_DNA"/>
</dbReference>
<feature type="coiled-coil region" evidence="11">
    <location>
        <begin position="246"/>
        <end position="273"/>
    </location>
</feature>
<feature type="domain" description="Integrase zinc-binding" evidence="12">
    <location>
        <begin position="99"/>
        <end position="154"/>
    </location>
</feature>
<keyword evidence="3" id="KW-0064">Aspartyl protease</keyword>
<keyword evidence="4" id="KW-0378">Hydrolase</keyword>
<name>A0A484KD24_9ASTE</name>
<evidence type="ECO:0000256" key="11">
    <source>
        <dbReference type="SAM" id="Coils"/>
    </source>
</evidence>
<dbReference type="GO" id="GO:0004190">
    <property type="term" value="F:aspartic-type endopeptidase activity"/>
    <property type="evidence" value="ECO:0007669"/>
    <property type="project" value="UniProtKB-KW"/>
</dbReference>
<reference evidence="14 15" key="1">
    <citation type="submission" date="2018-04" db="EMBL/GenBank/DDBJ databases">
        <authorList>
            <person name="Vogel A."/>
        </authorList>
    </citation>
    <scope>NUCLEOTIDE SEQUENCE [LARGE SCALE GENOMIC DNA]</scope>
</reference>
<evidence type="ECO:0000256" key="1">
    <source>
        <dbReference type="ARBA" id="ARBA00022670"/>
    </source>
</evidence>
<dbReference type="InterPro" id="IPR056924">
    <property type="entry name" value="SH3_Tf2-1"/>
</dbReference>
<dbReference type="AlphaFoldDB" id="A0A484KD24"/>
<keyword evidence="9" id="KW-0238">DNA-binding</keyword>
<evidence type="ECO:0000259" key="12">
    <source>
        <dbReference type="Pfam" id="PF17921"/>
    </source>
</evidence>
<organism evidence="14 15">
    <name type="scientific">Cuscuta campestris</name>
    <dbReference type="NCBI Taxonomy" id="132261"/>
    <lineage>
        <taxon>Eukaryota</taxon>
        <taxon>Viridiplantae</taxon>
        <taxon>Streptophyta</taxon>
        <taxon>Embryophyta</taxon>
        <taxon>Tracheophyta</taxon>
        <taxon>Spermatophyta</taxon>
        <taxon>Magnoliopsida</taxon>
        <taxon>eudicotyledons</taxon>
        <taxon>Gunneridae</taxon>
        <taxon>Pentapetalae</taxon>
        <taxon>asterids</taxon>
        <taxon>lamiids</taxon>
        <taxon>Solanales</taxon>
        <taxon>Convolvulaceae</taxon>
        <taxon>Cuscuteae</taxon>
        <taxon>Cuscuta</taxon>
        <taxon>Cuscuta subgen. Grammica</taxon>
        <taxon>Cuscuta sect. Cleistogrammica</taxon>
    </lineage>
</organism>
<keyword evidence="2" id="KW-0479">Metal-binding</keyword>
<dbReference type="SUPFAM" id="SSF53098">
    <property type="entry name" value="Ribonuclease H-like"/>
    <property type="match status" value="1"/>
</dbReference>
<dbReference type="GO" id="GO:0003677">
    <property type="term" value="F:DNA binding"/>
    <property type="evidence" value="ECO:0007669"/>
    <property type="project" value="UniProtKB-KW"/>
</dbReference>
<dbReference type="GO" id="GO:0006310">
    <property type="term" value="P:DNA recombination"/>
    <property type="evidence" value="ECO:0007669"/>
    <property type="project" value="UniProtKB-KW"/>
</dbReference>
<keyword evidence="6" id="KW-0229">DNA integration</keyword>
<evidence type="ECO:0000256" key="7">
    <source>
        <dbReference type="ARBA" id="ARBA00022918"/>
    </source>
</evidence>
<dbReference type="Pfam" id="PF24626">
    <property type="entry name" value="SH3_Tf2-1"/>
    <property type="match status" value="1"/>
</dbReference>
<keyword evidence="8" id="KW-0548">Nucleotidyltransferase</keyword>
<proteinExistence type="predicted"/>
<dbReference type="FunFam" id="1.10.340.70:FF:000001">
    <property type="entry name" value="Retrovirus-related Pol polyprotein from transposon gypsy-like Protein"/>
    <property type="match status" value="1"/>
</dbReference>